<feature type="region of interest" description="Disordered" evidence="1">
    <location>
        <begin position="1"/>
        <end position="93"/>
    </location>
</feature>
<sequence>MGKNKRNRSPSQDSSHKRSHKVLLKRIKELETNLMRWDSRRTPDQEFHSKSRHNPHSTRSTSGVRGKSGESRSSSSRSTSKGPSHAYYGRDKTRRTYDAKVHIPASYPSSSNDLGESLYPNADWLNSGHGSPGALNITTSDLESVELSEDPLNIELDRPTLAEVTAANPKEETEAEILGLLGENKTILENGLDKENRQILLEKFSVAKKLALEPPLVNSEVISAIPTTTLKNDKFYQYRQFQLEKATAAL</sequence>
<dbReference type="AlphaFoldDB" id="A0ABD1E1F7"/>
<comment type="caution">
    <text evidence="2">The sequence shown here is derived from an EMBL/GenBank/DDBJ whole genome shotgun (WGS) entry which is preliminary data.</text>
</comment>
<keyword evidence="3" id="KW-1185">Reference proteome</keyword>
<evidence type="ECO:0000313" key="3">
    <source>
        <dbReference type="Proteomes" id="UP001566132"/>
    </source>
</evidence>
<proteinExistence type="predicted"/>
<protein>
    <submittedName>
        <fullName evidence="2">Uncharacterized protein</fullName>
    </submittedName>
</protein>
<gene>
    <name evidence="2" type="ORF">ABEB36_014963</name>
</gene>
<organism evidence="2 3">
    <name type="scientific">Hypothenemus hampei</name>
    <name type="common">Coffee berry borer</name>
    <dbReference type="NCBI Taxonomy" id="57062"/>
    <lineage>
        <taxon>Eukaryota</taxon>
        <taxon>Metazoa</taxon>
        <taxon>Ecdysozoa</taxon>
        <taxon>Arthropoda</taxon>
        <taxon>Hexapoda</taxon>
        <taxon>Insecta</taxon>
        <taxon>Pterygota</taxon>
        <taxon>Neoptera</taxon>
        <taxon>Endopterygota</taxon>
        <taxon>Coleoptera</taxon>
        <taxon>Polyphaga</taxon>
        <taxon>Cucujiformia</taxon>
        <taxon>Curculionidae</taxon>
        <taxon>Scolytinae</taxon>
        <taxon>Hypothenemus</taxon>
    </lineage>
</organism>
<reference evidence="2 3" key="1">
    <citation type="submission" date="2024-05" db="EMBL/GenBank/DDBJ databases">
        <title>Genetic variation in Jamaican populations of the coffee berry borer (Hypothenemus hampei).</title>
        <authorList>
            <person name="Errbii M."/>
            <person name="Myrie A."/>
        </authorList>
    </citation>
    <scope>NUCLEOTIDE SEQUENCE [LARGE SCALE GENOMIC DNA]</scope>
    <source>
        <strain evidence="2">JA-Hopewell-2020-01-JO</strain>
        <tissue evidence="2">Whole body</tissue>
    </source>
</reference>
<accession>A0ABD1E1F7</accession>
<feature type="compositionally biased region" description="Basic and acidic residues" evidence="1">
    <location>
        <begin position="26"/>
        <end position="49"/>
    </location>
</feature>
<name>A0ABD1E1F7_HYPHA</name>
<dbReference type="EMBL" id="JBDJPC010000014">
    <property type="protein sequence ID" value="KAL1488497.1"/>
    <property type="molecule type" value="Genomic_DNA"/>
</dbReference>
<evidence type="ECO:0000313" key="2">
    <source>
        <dbReference type="EMBL" id="KAL1488497.1"/>
    </source>
</evidence>
<feature type="compositionally biased region" description="Low complexity" evidence="1">
    <location>
        <begin position="71"/>
        <end position="84"/>
    </location>
</feature>
<dbReference type="Proteomes" id="UP001566132">
    <property type="component" value="Unassembled WGS sequence"/>
</dbReference>
<evidence type="ECO:0000256" key="1">
    <source>
        <dbReference type="SAM" id="MobiDB-lite"/>
    </source>
</evidence>